<reference evidence="5 8" key="2">
    <citation type="submission" date="2019-07" db="EMBL/GenBank/DDBJ databases">
        <title>Whole genome shotgun sequence of Lactobacillus siliginis NBRC 101315.</title>
        <authorList>
            <person name="Hosoyama A."/>
            <person name="Uohara A."/>
            <person name="Ohji S."/>
            <person name="Ichikawa N."/>
        </authorList>
    </citation>
    <scope>NUCLEOTIDE SEQUENCE [LARGE SCALE GENOMIC DNA]</scope>
    <source>
        <strain evidence="5 8">NBRC 101315</strain>
    </source>
</reference>
<evidence type="ECO:0000313" key="7">
    <source>
        <dbReference type="Proteomes" id="UP000051139"/>
    </source>
</evidence>
<evidence type="ECO:0000256" key="1">
    <source>
        <dbReference type="ARBA" id="ARBA00006484"/>
    </source>
</evidence>
<evidence type="ECO:0000313" key="6">
    <source>
        <dbReference type="EMBL" id="KRN96050.1"/>
    </source>
</evidence>
<dbReference type="PATRIC" id="fig|348151.3.peg.1784"/>
<dbReference type="Pfam" id="PF00106">
    <property type="entry name" value="adh_short"/>
    <property type="match status" value="1"/>
</dbReference>
<dbReference type="Proteomes" id="UP000321429">
    <property type="component" value="Unassembled WGS sequence"/>
</dbReference>
<evidence type="ECO:0000256" key="4">
    <source>
        <dbReference type="RuleBase" id="RU000363"/>
    </source>
</evidence>
<dbReference type="EMBL" id="BJUD01000017">
    <property type="protein sequence ID" value="GEK28756.1"/>
    <property type="molecule type" value="Genomic_DNA"/>
</dbReference>
<accession>A0A0R2L338</accession>
<name>A0A0R2L338_9LACO</name>
<protein>
    <submittedName>
        <fullName evidence="6">Carbonyl reductase</fullName>
    </submittedName>
</protein>
<comment type="similarity">
    <text evidence="1 4">Belongs to the short-chain dehydrogenases/reductases (SDR) family.</text>
</comment>
<keyword evidence="7" id="KW-1185">Reference proteome</keyword>
<reference evidence="6 7" key="1">
    <citation type="journal article" date="2015" name="Genome Announc.">
        <title>Expanding the biotechnology potential of lactobacilli through comparative genomics of 213 strains and associated genera.</title>
        <authorList>
            <person name="Sun Z."/>
            <person name="Harris H.M."/>
            <person name="McCann A."/>
            <person name="Guo C."/>
            <person name="Argimon S."/>
            <person name="Zhang W."/>
            <person name="Yang X."/>
            <person name="Jeffery I.B."/>
            <person name="Cooney J.C."/>
            <person name="Kagawa T.F."/>
            <person name="Liu W."/>
            <person name="Song Y."/>
            <person name="Salvetti E."/>
            <person name="Wrobel A."/>
            <person name="Rasinkangas P."/>
            <person name="Parkhill J."/>
            <person name="Rea M.C."/>
            <person name="O'Sullivan O."/>
            <person name="Ritari J."/>
            <person name="Douillard F.P."/>
            <person name="Paul Ross R."/>
            <person name="Yang R."/>
            <person name="Briner A.E."/>
            <person name="Felis G.E."/>
            <person name="de Vos W.M."/>
            <person name="Barrangou R."/>
            <person name="Klaenhammer T.R."/>
            <person name="Caufield P.W."/>
            <person name="Cui Y."/>
            <person name="Zhang H."/>
            <person name="O'Toole P.W."/>
        </authorList>
    </citation>
    <scope>NUCLEOTIDE SEQUENCE [LARGE SCALE GENOMIC DNA]</scope>
    <source>
        <strain evidence="6 7">DSM 22696</strain>
    </source>
</reference>
<dbReference type="AlphaFoldDB" id="A0A0R2L338"/>
<gene>
    <name evidence="6" type="ORF">IV55_GL001733</name>
    <name evidence="5" type="ORF">LSI01_10670</name>
</gene>
<evidence type="ECO:0000256" key="2">
    <source>
        <dbReference type="ARBA" id="ARBA00022857"/>
    </source>
</evidence>
<keyword evidence="3" id="KW-0560">Oxidoreductase</keyword>
<dbReference type="PRINTS" id="PR00080">
    <property type="entry name" value="SDRFAMILY"/>
</dbReference>
<evidence type="ECO:0000256" key="3">
    <source>
        <dbReference type="ARBA" id="ARBA00023002"/>
    </source>
</evidence>
<proteinExistence type="inferred from homology"/>
<comment type="caution">
    <text evidence="6">The sequence shown here is derived from an EMBL/GenBank/DDBJ whole genome shotgun (WGS) entry which is preliminary data.</text>
</comment>
<dbReference type="STRING" id="348151.IV55_GL001733"/>
<dbReference type="Proteomes" id="UP000051139">
    <property type="component" value="Unassembled WGS sequence"/>
</dbReference>
<dbReference type="PANTHER" id="PTHR43963:SF6">
    <property type="entry name" value="CHAIN DEHYDROGENASE FAMILY PROTEIN, PUTATIVE (AFU_ORTHOLOGUE AFUA_3G15350)-RELATED"/>
    <property type="match status" value="1"/>
</dbReference>
<evidence type="ECO:0000313" key="5">
    <source>
        <dbReference type="EMBL" id="GEK28756.1"/>
    </source>
</evidence>
<dbReference type="Gene3D" id="3.40.50.720">
    <property type="entry name" value="NAD(P)-binding Rossmann-like Domain"/>
    <property type="match status" value="1"/>
</dbReference>
<sequence>MNETVVTLVTGGNRGMGLEISRELAKQGQRVIIGARDASKGQAAVELLADEGLSVETVQLDVTDPASVSQAAATIKQRYGYLSLLINNAGAVFDFGQTASNLQFKALHDDFEINYFGLIDVTQKMLPLLKATAVAKIINVSSMMGSKTAALDPQSVVYQAVAVGYQSAKAAANMYTVQLAKEMQREQLNITVNAIDPGMVATEFGGATPEQARQMGAKPITQGVARTVQLATDWTDMSTGTFTNTDGPVGW</sequence>
<keyword evidence="2" id="KW-0521">NADP</keyword>
<organism evidence="6 7">
    <name type="scientific">Furfurilactobacillus siliginis</name>
    <dbReference type="NCBI Taxonomy" id="348151"/>
    <lineage>
        <taxon>Bacteria</taxon>
        <taxon>Bacillati</taxon>
        <taxon>Bacillota</taxon>
        <taxon>Bacilli</taxon>
        <taxon>Lactobacillales</taxon>
        <taxon>Lactobacillaceae</taxon>
        <taxon>Furfurilactobacillus</taxon>
    </lineage>
</organism>
<dbReference type="PRINTS" id="PR00081">
    <property type="entry name" value="GDHRDH"/>
</dbReference>
<dbReference type="GO" id="GO:0016491">
    <property type="term" value="F:oxidoreductase activity"/>
    <property type="evidence" value="ECO:0007669"/>
    <property type="project" value="UniProtKB-KW"/>
</dbReference>
<dbReference type="RefSeq" id="WP_057810278.1">
    <property type="nucleotide sequence ID" value="NZ_BJUD01000017.1"/>
</dbReference>
<dbReference type="InterPro" id="IPR002347">
    <property type="entry name" value="SDR_fam"/>
</dbReference>
<dbReference type="InterPro" id="IPR036291">
    <property type="entry name" value="NAD(P)-bd_dom_sf"/>
</dbReference>
<dbReference type="OrthoDB" id="5786478at2"/>
<dbReference type="PANTHER" id="PTHR43963">
    <property type="entry name" value="CARBONYL REDUCTASE 1-RELATED"/>
    <property type="match status" value="1"/>
</dbReference>
<evidence type="ECO:0000313" key="8">
    <source>
        <dbReference type="Proteomes" id="UP000321429"/>
    </source>
</evidence>
<dbReference type="EMBL" id="JQCB01000006">
    <property type="protein sequence ID" value="KRN96050.1"/>
    <property type="molecule type" value="Genomic_DNA"/>
</dbReference>
<dbReference type="SUPFAM" id="SSF51735">
    <property type="entry name" value="NAD(P)-binding Rossmann-fold domains"/>
    <property type="match status" value="1"/>
</dbReference>